<evidence type="ECO:0000256" key="2">
    <source>
        <dbReference type="ARBA" id="ARBA00022490"/>
    </source>
</evidence>
<keyword evidence="2 9" id="KW-0963">Cytoplasm</keyword>
<dbReference type="GO" id="GO:0004821">
    <property type="term" value="F:histidine-tRNA ligase activity"/>
    <property type="evidence" value="ECO:0007669"/>
    <property type="project" value="UniProtKB-UniRule"/>
</dbReference>
<dbReference type="Pfam" id="PF13393">
    <property type="entry name" value="tRNA-synt_His"/>
    <property type="match status" value="1"/>
</dbReference>
<dbReference type="STRING" id="643648.Slip_0774"/>
<dbReference type="HAMAP" id="MF_00127">
    <property type="entry name" value="His_tRNA_synth"/>
    <property type="match status" value="1"/>
</dbReference>
<dbReference type="PANTHER" id="PTHR43707:SF1">
    <property type="entry name" value="HISTIDINE--TRNA LIGASE, MITOCHONDRIAL-RELATED"/>
    <property type="match status" value="1"/>
</dbReference>
<dbReference type="Gene3D" id="3.40.50.800">
    <property type="entry name" value="Anticodon-binding domain"/>
    <property type="match status" value="1"/>
</dbReference>
<dbReference type="GO" id="GO:0016740">
    <property type="term" value="F:transferase activity"/>
    <property type="evidence" value="ECO:0007669"/>
    <property type="project" value="UniProtKB-ARBA"/>
</dbReference>
<sequence>MSITGPRGTYDILPDESRKWQWLEGLLRETAELYGFREIRTPVFEHTELFQRGVGETTDIVQKEMYTFADKARRSLTLRPEGTASCARAFIQHQIYNQPQPVKWYYLGPMFRYDRPQAGRYRQFHQFGAEVFGSNNPFVDAELIVMMVDMVFKAGLPQYDLRLNSVGCETCRPSYRQALVSFLQPIKKELCQDCRKRIELNPLRVLDCKNQGCREAVTGLPRVADYWCNDCRQHFTAVTQSLDRYEVSYTVDDRLVRGLDYYTNTAFELLVPGIGAQNAIGGGGRYNHLVREVGGPDVPGIGFAIGLERLLSGVEEAGALPVFSPDIEVYIAVTGREYEASADQALRELRRAGLKADRDYMGRSLKAQMRQADRLQVPVVVLIGEDEATRGTYTIRRMQTKEQYEIGQADLIDEVRKILVK</sequence>
<evidence type="ECO:0000256" key="6">
    <source>
        <dbReference type="ARBA" id="ARBA00022917"/>
    </source>
</evidence>
<dbReference type="Gene3D" id="3.30.930.10">
    <property type="entry name" value="Bira Bifunctional Protein, Domain 2"/>
    <property type="match status" value="1"/>
</dbReference>
<gene>
    <name evidence="9" type="primary">hisS</name>
    <name evidence="12" type="ordered locus">Slip_0774</name>
</gene>
<dbReference type="InterPro" id="IPR004516">
    <property type="entry name" value="HisRS/HisZ"/>
</dbReference>
<dbReference type="RefSeq" id="WP_013174956.1">
    <property type="nucleotide sequence ID" value="NC_014220.1"/>
</dbReference>
<comment type="subunit">
    <text evidence="9">Homodimer.</text>
</comment>
<evidence type="ECO:0000256" key="1">
    <source>
        <dbReference type="ARBA" id="ARBA00008226"/>
    </source>
</evidence>
<evidence type="ECO:0000256" key="4">
    <source>
        <dbReference type="ARBA" id="ARBA00022741"/>
    </source>
</evidence>
<dbReference type="CDD" id="cd00859">
    <property type="entry name" value="HisRS_anticodon"/>
    <property type="match status" value="1"/>
</dbReference>
<reference evidence="13" key="1">
    <citation type="journal article" date="2010" name="Stand. Genomic Sci.">
        <title>Complete genome sequence of Syntrophothermus lipocalidus type strain (TGB-C1T).</title>
        <authorList>
            <consortium name="US DOE Joint Genome Institute (JGI-PGF)"/>
            <person name="Djao O."/>
            <person name="Zhang X."/>
            <person name="Lucas S."/>
            <person name="Lapidus A."/>
            <person name="Glavina Del Rio T."/>
            <person name="Nolan M."/>
            <person name="Tice H."/>
            <person name="Cheng J."/>
            <person name="Han C."/>
            <person name="Tapia R."/>
            <person name="Goodwin L."/>
            <person name="Pitluck S."/>
            <person name="Liolios K."/>
            <person name="Ivanova N."/>
            <person name="Mavromatis K."/>
            <person name="Mikhailova N."/>
            <person name="Ovchinnikova G."/>
            <person name="Pati A."/>
            <person name="Brambilla E."/>
            <person name="Chen A."/>
            <person name="Palaniappan K."/>
            <person name="Land M."/>
            <person name="Hauser L."/>
            <person name="Chang Y."/>
            <person name="Jeffries C."/>
            <person name="Rohde M."/>
            <person name="Sikorski J."/>
            <person name="Spring S."/>
            <person name="Goker M."/>
            <person name="Detter J."/>
            <person name="Woyke T."/>
            <person name="Bristow J."/>
            <person name="Eisen J."/>
            <person name="Markowitz V."/>
            <person name="Hugenholtz P."/>
            <person name="Kyrpides N."/>
            <person name="Klenk H."/>
        </authorList>
    </citation>
    <scope>NUCLEOTIDE SEQUENCE [LARGE SCALE GENOMIC DNA]</scope>
    <source>
        <strain evidence="13">DSM 12680 / TGB-C1</strain>
    </source>
</reference>
<feature type="binding site" evidence="10">
    <location>
        <begin position="261"/>
        <end position="262"/>
    </location>
    <ligand>
        <name>L-histidine</name>
        <dbReference type="ChEBI" id="CHEBI:57595"/>
    </ligand>
</feature>
<dbReference type="AlphaFoldDB" id="D7CLG9"/>
<dbReference type="eggNOG" id="COG0124">
    <property type="taxonomic scope" value="Bacteria"/>
</dbReference>
<dbReference type="PIRSF" id="PIRSF001549">
    <property type="entry name" value="His-tRNA_synth"/>
    <property type="match status" value="1"/>
</dbReference>
<feature type="domain" description="Aminoacyl-transfer RNA synthetases class-II family profile" evidence="11">
    <location>
        <begin position="1"/>
        <end position="325"/>
    </location>
</feature>
<dbReference type="SUPFAM" id="SSF55681">
    <property type="entry name" value="Class II aaRS and biotin synthetases"/>
    <property type="match status" value="1"/>
</dbReference>
<dbReference type="InterPro" id="IPR006195">
    <property type="entry name" value="aa-tRNA-synth_II"/>
</dbReference>
<dbReference type="EC" id="6.1.1.21" evidence="9"/>
<dbReference type="OrthoDB" id="9800814at2"/>
<evidence type="ECO:0000259" key="11">
    <source>
        <dbReference type="PROSITE" id="PS50862"/>
    </source>
</evidence>
<dbReference type="InterPro" id="IPR033656">
    <property type="entry name" value="HisRS_anticodon"/>
</dbReference>
<keyword evidence="4 9" id="KW-0547">Nucleotide-binding</keyword>
<evidence type="ECO:0000256" key="9">
    <source>
        <dbReference type="HAMAP-Rule" id="MF_00127"/>
    </source>
</evidence>
<evidence type="ECO:0000256" key="7">
    <source>
        <dbReference type="ARBA" id="ARBA00023146"/>
    </source>
</evidence>
<feature type="binding site" evidence="10">
    <location>
        <position position="126"/>
    </location>
    <ligand>
        <name>L-histidine</name>
        <dbReference type="ChEBI" id="CHEBI:57595"/>
    </ligand>
</feature>
<accession>D7CLG9</accession>
<feature type="binding site" evidence="10">
    <location>
        <position position="112"/>
    </location>
    <ligand>
        <name>L-histidine</name>
        <dbReference type="ChEBI" id="CHEBI:57595"/>
    </ligand>
</feature>
<keyword evidence="3 9" id="KW-0436">Ligase</keyword>
<dbReference type="GO" id="GO:0006427">
    <property type="term" value="P:histidyl-tRNA aminoacylation"/>
    <property type="evidence" value="ECO:0007669"/>
    <property type="project" value="UniProtKB-UniRule"/>
</dbReference>
<keyword evidence="13" id="KW-1185">Reference proteome</keyword>
<evidence type="ECO:0000256" key="8">
    <source>
        <dbReference type="ARBA" id="ARBA00047639"/>
    </source>
</evidence>
<dbReference type="EMBL" id="CP002048">
    <property type="protein sequence ID" value="ADI01554.1"/>
    <property type="molecule type" value="Genomic_DNA"/>
</dbReference>
<feature type="binding site" evidence="10">
    <location>
        <position position="257"/>
    </location>
    <ligand>
        <name>L-histidine</name>
        <dbReference type="ChEBI" id="CHEBI:57595"/>
    </ligand>
</feature>
<comment type="catalytic activity">
    <reaction evidence="8 9">
        <text>tRNA(His) + L-histidine + ATP = L-histidyl-tRNA(His) + AMP + diphosphate + H(+)</text>
        <dbReference type="Rhea" id="RHEA:17313"/>
        <dbReference type="Rhea" id="RHEA-COMP:9665"/>
        <dbReference type="Rhea" id="RHEA-COMP:9689"/>
        <dbReference type="ChEBI" id="CHEBI:15378"/>
        <dbReference type="ChEBI" id="CHEBI:30616"/>
        <dbReference type="ChEBI" id="CHEBI:33019"/>
        <dbReference type="ChEBI" id="CHEBI:57595"/>
        <dbReference type="ChEBI" id="CHEBI:78442"/>
        <dbReference type="ChEBI" id="CHEBI:78527"/>
        <dbReference type="ChEBI" id="CHEBI:456215"/>
        <dbReference type="EC" id="6.1.1.21"/>
    </reaction>
</comment>
<dbReference type="PROSITE" id="PS50862">
    <property type="entry name" value="AA_TRNA_LIGASE_II"/>
    <property type="match status" value="1"/>
</dbReference>
<evidence type="ECO:0000313" key="12">
    <source>
        <dbReference type="EMBL" id="ADI01554.1"/>
    </source>
</evidence>
<dbReference type="CDD" id="cd00773">
    <property type="entry name" value="HisRS-like_core"/>
    <property type="match status" value="1"/>
</dbReference>
<dbReference type="InterPro" id="IPR004154">
    <property type="entry name" value="Anticodon-bd"/>
</dbReference>
<keyword evidence="5 9" id="KW-0067">ATP-binding</keyword>
<dbReference type="KEGG" id="slp:Slip_0774"/>
<evidence type="ECO:0000313" key="13">
    <source>
        <dbReference type="Proteomes" id="UP000000378"/>
    </source>
</evidence>
<dbReference type="PANTHER" id="PTHR43707">
    <property type="entry name" value="HISTIDYL-TRNA SYNTHETASE"/>
    <property type="match status" value="1"/>
</dbReference>
<dbReference type="SUPFAM" id="SSF52954">
    <property type="entry name" value="Class II aaRS ABD-related"/>
    <property type="match status" value="1"/>
</dbReference>
<dbReference type="GO" id="GO:0005524">
    <property type="term" value="F:ATP binding"/>
    <property type="evidence" value="ECO:0007669"/>
    <property type="project" value="UniProtKB-UniRule"/>
</dbReference>
<feature type="binding site" evidence="10">
    <location>
        <begin position="81"/>
        <end position="83"/>
    </location>
    <ligand>
        <name>L-histidine</name>
        <dbReference type="ChEBI" id="CHEBI:57595"/>
    </ligand>
</feature>
<proteinExistence type="inferred from homology"/>
<comment type="similarity">
    <text evidence="1 9">Belongs to the class-II aminoacyl-tRNA synthetase family.</text>
</comment>
<dbReference type="InterPro" id="IPR041715">
    <property type="entry name" value="HisRS-like_core"/>
</dbReference>
<comment type="subcellular location">
    <subcellularLocation>
        <location evidence="9">Cytoplasm</location>
    </subcellularLocation>
</comment>
<organism evidence="12 13">
    <name type="scientific">Syntrophothermus lipocalidus (strain DSM 12680 / TGB-C1)</name>
    <dbReference type="NCBI Taxonomy" id="643648"/>
    <lineage>
        <taxon>Bacteria</taxon>
        <taxon>Bacillati</taxon>
        <taxon>Bacillota</taxon>
        <taxon>Clostridia</taxon>
        <taxon>Eubacteriales</taxon>
        <taxon>Syntrophomonadaceae</taxon>
        <taxon>Syntrophothermus</taxon>
    </lineage>
</organism>
<reference evidence="12 13" key="2">
    <citation type="journal article" date="2010" name="Stand. Genomic Sci.">
        <title>Complete genome sequence of Syntrophothermus lipocalidus type strain (TGB-C1).</title>
        <authorList>
            <person name="Djao O.D."/>
            <person name="Zhang X."/>
            <person name="Lucas S."/>
            <person name="Lapidus A."/>
            <person name="Del Rio T.G."/>
            <person name="Nolan M."/>
            <person name="Tice H."/>
            <person name="Cheng J.F."/>
            <person name="Han C."/>
            <person name="Tapia R."/>
            <person name="Goodwin L."/>
            <person name="Pitluck S."/>
            <person name="Liolios K."/>
            <person name="Ivanova N."/>
            <person name="Mavromatis K."/>
            <person name="Mikhailova N."/>
            <person name="Ovchinnikova G."/>
            <person name="Pati A."/>
            <person name="Brambilla E."/>
            <person name="Chen A."/>
            <person name="Palaniappan K."/>
            <person name="Land M."/>
            <person name="Hauser L."/>
            <person name="Chang Y.J."/>
            <person name="Jeffries C.D."/>
            <person name="Rohde M."/>
            <person name="Sikorski J."/>
            <person name="Spring S."/>
            <person name="Goker M."/>
            <person name="Detter J.C."/>
            <person name="Woyke T."/>
            <person name="Bristow J."/>
            <person name="Eisen J.A."/>
            <person name="Markowitz V."/>
            <person name="Hugenholtz P."/>
            <person name="Kyrpides N.C."/>
            <person name="Klenk H.P."/>
        </authorList>
    </citation>
    <scope>NUCLEOTIDE SEQUENCE [LARGE SCALE GENOMIC DNA]</scope>
    <source>
        <strain evidence="13">DSM 12680 / TGB-C1</strain>
    </source>
</reference>
<name>D7CLG9_SYNLT</name>
<dbReference type="HOGENOM" id="CLU_025113_1_1_9"/>
<dbReference type="Pfam" id="PF03129">
    <property type="entry name" value="HGTP_anticodon"/>
    <property type="match status" value="1"/>
</dbReference>
<dbReference type="GO" id="GO:0005737">
    <property type="term" value="C:cytoplasm"/>
    <property type="evidence" value="ECO:0007669"/>
    <property type="project" value="UniProtKB-SubCell"/>
</dbReference>
<evidence type="ECO:0000256" key="3">
    <source>
        <dbReference type="ARBA" id="ARBA00022598"/>
    </source>
</evidence>
<keyword evidence="6 9" id="KW-0648">Protein biosynthesis</keyword>
<dbReference type="InterPro" id="IPR036621">
    <property type="entry name" value="Anticodon-bd_dom_sf"/>
</dbReference>
<dbReference type="InterPro" id="IPR045864">
    <property type="entry name" value="aa-tRNA-synth_II/BPL/LPL"/>
</dbReference>
<evidence type="ECO:0000256" key="5">
    <source>
        <dbReference type="ARBA" id="ARBA00022840"/>
    </source>
</evidence>
<feature type="binding site" evidence="10">
    <location>
        <position position="130"/>
    </location>
    <ligand>
        <name>L-histidine</name>
        <dbReference type="ChEBI" id="CHEBI:57595"/>
    </ligand>
</feature>
<dbReference type="GO" id="GO:0140096">
    <property type="term" value="F:catalytic activity, acting on a protein"/>
    <property type="evidence" value="ECO:0007669"/>
    <property type="project" value="UniProtKB-ARBA"/>
</dbReference>
<evidence type="ECO:0000256" key="10">
    <source>
        <dbReference type="PIRSR" id="PIRSR001549-1"/>
    </source>
</evidence>
<dbReference type="InterPro" id="IPR015807">
    <property type="entry name" value="His-tRNA-ligase"/>
</dbReference>
<protein>
    <recommendedName>
        <fullName evidence="9">Histidine--tRNA ligase</fullName>
        <ecNumber evidence="9">6.1.1.21</ecNumber>
    </recommendedName>
    <alternativeName>
        <fullName evidence="9">Histidyl-tRNA synthetase</fullName>
        <shortName evidence="9">HisRS</shortName>
    </alternativeName>
</protein>
<keyword evidence="7 9" id="KW-0030">Aminoacyl-tRNA synthetase</keyword>
<dbReference type="Proteomes" id="UP000000378">
    <property type="component" value="Chromosome"/>
</dbReference>
<dbReference type="NCBIfam" id="TIGR00442">
    <property type="entry name" value="hisS"/>
    <property type="match status" value="1"/>
</dbReference>